<comment type="caution">
    <text evidence="4">The sequence shown here is derived from an EMBL/GenBank/DDBJ whole genome shotgun (WGS) entry which is preliminary data.</text>
</comment>
<dbReference type="OrthoDB" id="9802802at2"/>
<organism evidence="4 5">
    <name type="scientific">Solitalea longa</name>
    <dbReference type="NCBI Taxonomy" id="2079460"/>
    <lineage>
        <taxon>Bacteria</taxon>
        <taxon>Pseudomonadati</taxon>
        <taxon>Bacteroidota</taxon>
        <taxon>Sphingobacteriia</taxon>
        <taxon>Sphingobacteriales</taxon>
        <taxon>Sphingobacteriaceae</taxon>
        <taxon>Solitalea</taxon>
    </lineage>
</organism>
<dbReference type="PANTHER" id="PTHR43479">
    <property type="entry name" value="ACREF/ENVCD OPERON REPRESSOR-RELATED"/>
    <property type="match status" value="1"/>
</dbReference>
<dbReference type="EMBL" id="PQVF01000003">
    <property type="protein sequence ID" value="POY37797.1"/>
    <property type="molecule type" value="Genomic_DNA"/>
</dbReference>
<evidence type="ECO:0000313" key="5">
    <source>
        <dbReference type="Proteomes" id="UP000236893"/>
    </source>
</evidence>
<dbReference type="InterPro" id="IPR009057">
    <property type="entry name" value="Homeodomain-like_sf"/>
</dbReference>
<keyword evidence="1 2" id="KW-0238">DNA-binding</keyword>
<evidence type="ECO:0000256" key="1">
    <source>
        <dbReference type="ARBA" id="ARBA00023125"/>
    </source>
</evidence>
<feature type="DNA-binding region" description="H-T-H motif" evidence="2">
    <location>
        <begin position="31"/>
        <end position="50"/>
    </location>
</feature>
<evidence type="ECO:0000256" key="2">
    <source>
        <dbReference type="PROSITE-ProRule" id="PRU00335"/>
    </source>
</evidence>
<proteinExistence type="predicted"/>
<name>A0A2S5A682_9SPHI</name>
<dbReference type="InterPro" id="IPR023772">
    <property type="entry name" value="DNA-bd_HTH_TetR-type_CS"/>
</dbReference>
<dbReference type="PRINTS" id="PR00455">
    <property type="entry name" value="HTHTETR"/>
</dbReference>
<dbReference type="Gene3D" id="1.10.357.10">
    <property type="entry name" value="Tetracycline Repressor, domain 2"/>
    <property type="match status" value="1"/>
</dbReference>
<dbReference type="InterPro" id="IPR001647">
    <property type="entry name" value="HTH_TetR"/>
</dbReference>
<dbReference type="InterPro" id="IPR050624">
    <property type="entry name" value="HTH-type_Tx_Regulator"/>
</dbReference>
<dbReference type="Gene3D" id="1.10.10.60">
    <property type="entry name" value="Homeodomain-like"/>
    <property type="match status" value="1"/>
</dbReference>
<gene>
    <name evidence="4" type="ORF">C3K47_04490</name>
</gene>
<dbReference type="SUPFAM" id="SSF46689">
    <property type="entry name" value="Homeodomain-like"/>
    <property type="match status" value="1"/>
</dbReference>
<dbReference type="Pfam" id="PF00440">
    <property type="entry name" value="TetR_N"/>
    <property type="match status" value="1"/>
</dbReference>
<dbReference type="AlphaFoldDB" id="A0A2S5A682"/>
<dbReference type="PANTHER" id="PTHR43479:SF11">
    <property type="entry name" value="ACREF_ENVCD OPERON REPRESSOR-RELATED"/>
    <property type="match status" value="1"/>
</dbReference>
<accession>A0A2S5A682</accession>
<dbReference type="RefSeq" id="WP_103787928.1">
    <property type="nucleotide sequence ID" value="NZ_PQVF01000003.1"/>
</dbReference>
<dbReference type="Proteomes" id="UP000236893">
    <property type="component" value="Unassembled WGS sequence"/>
</dbReference>
<evidence type="ECO:0000313" key="4">
    <source>
        <dbReference type="EMBL" id="POY37797.1"/>
    </source>
</evidence>
<dbReference type="PROSITE" id="PS01081">
    <property type="entry name" value="HTH_TETR_1"/>
    <property type="match status" value="1"/>
</dbReference>
<dbReference type="GO" id="GO:0003677">
    <property type="term" value="F:DNA binding"/>
    <property type="evidence" value="ECO:0007669"/>
    <property type="project" value="UniProtKB-UniRule"/>
</dbReference>
<evidence type="ECO:0000259" key="3">
    <source>
        <dbReference type="PROSITE" id="PS50977"/>
    </source>
</evidence>
<sequence length="208" mass="23914">MSQIEIQDDKQELIVDAALKRFAHFGPSKTTMNEIADDLRLSKALIYYYFPDKASLLNAVLEKILNNYFLEIECEANHSKTVEKALYNLIAVRHDFFMKFFFNMGLNRNFLEGNKNSLDEVAARAIKREKAFVATLLEKANKTGELSITNTEEQADLYIDLMKGIRFSYVTPGACTPIIDEDLLKEINHKTRLMTELFVKAHKTPTKH</sequence>
<reference evidence="4 5" key="1">
    <citation type="submission" date="2018-01" db="EMBL/GenBank/DDBJ databases">
        <authorList>
            <person name="Gaut B.S."/>
            <person name="Morton B.R."/>
            <person name="Clegg M.T."/>
            <person name="Duvall M.R."/>
        </authorList>
    </citation>
    <scope>NUCLEOTIDE SEQUENCE [LARGE SCALE GENOMIC DNA]</scope>
    <source>
        <strain evidence="4 5">HR-AV</strain>
    </source>
</reference>
<dbReference type="PROSITE" id="PS50977">
    <property type="entry name" value="HTH_TETR_2"/>
    <property type="match status" value="1"/>
</dbReference>
<keyword evidence="5" id="KW-1185">Reference proteome</keyword>
<protein>
    <recommendedName>
        <fullName evidence="3">HTH tetR-type domain-containing protein</fullName>
    </recommendedName>
</protein>
<feature type="domain" description="HTH tetR-type" evidence="3">
    <location>
        <begin position="8"/>
        <end position="68"/>
    </location>
</feature>